<keyword evidence="2" id="KW-1133">Transmembrane helix</keyword>
<feature type="region of interest" description="Disordered" evidence="1">
    <location>
        <begin position="91"/>
        <end position="114"/>
    </location>
</feature>
<dbReference type="EMBL" id="VIGH01000009">
    <property type="protein sequence ID" value="TQF65995.1"/>
    <property type="molecule type" value="Genomic_DNA"/>
</dbReference>
<name>A0A541B0Z4_9NOCA</name>
<reference evidence="3 4" key="1">
    <citation type="submission" date="2019-06" db="EMBL/GenBank/DDBJ databases">
        <title>Rhodococcus spaelei sp. nov., isolated from a cave.</title>
        <authorList>
            <person name="Lee S.D."/>
        </authorList>
    </citation>
    <scope>NUCLEOTIDE SEQUENCE [LARGE SCALE GENOMIC DNA]</scope>
    <source>
        <strain evidence="3 4">C9-5</strain>
    </source>
</reference>
<keyword evidence="2" id="KW-0472">Membrane</keyword>
<dbReference type="RefSeq" id="WP_142102205.1">
    <property type="nucleotide sequence ID" value="NZ_VIGH01000009.1"/>
</dbReference>
<dbReference type="AlphaFoldDB" id="A0A541B0Z4"/>
<accession>A0A541B0Z4</accession>
<evidence type="ECO:0000256" key="2">
    <source>
        <dbReference type="SAM" id="Phobius"/>
    </source>
</evidence>
<proteinExistence type="predicted"/>
<protein>
    <recommendedName>
        <fullName evidence="5">Serine/threonine protein kinase</fullName>
    </recommendedName>
</protein>
<evidence type="ECO:0008006" key="5">
    <source>
        <dbReference type="Google" id="ProtNLM"/>
    </source>
</evidence>
<evidence type="ECO:0000313" key="4">
    <source>
        <dbReference type="Proteomes" id="UP000316256"/>
    </source>
</evidence>
<dbReference type="OrthoDB" id="4751509at2"/>
<feature type="region of interest" description="Disordered" evidence="1">
    <location>
        <begin position="1"/>
        <end position="32"/>
    </location>
</feature>
<keyword evidence="2" id="KW-0812">Transmembrane</keyword>
<keyword evidence="4" id="KW-1185">Reference proteome</keyword>
<evidence type="ECO:0000313" key="3">
    <source>
        <dbReference type="EMBL" id="TQF65995.1"/>
    </source>
</evidence>
<organism evidence="3 4">
    <name type="scientific">Rhodococcus spelaei</name>
    <dbReference type="NCBI Taxonomy" id="2546320"/>
    <lineage>
        <taxon>Bacteria</taxon>
        <taxon>Bacillati</taxon>
        <taxon>Actinomycetota</taxon>
        <taxon>Actinomycetes</taxon>
        <taxon>Mycobacteriales</taxon>
        <taxon>Nocardiaceae</taxon>
        <taxon>Rhodococcus</taxon>
    </lineage>
</organism>
<evidence type="ECO:0000256" key="1">
    <source>
        <dbReference type="SAM" id="MobiDB-lite"/>
    </source>
</evidence>
<gene>
    <name evidence="3" type="ORF">FK531_19175</name>
</gene>
<sequence>MNEDPSRYAPTQHPESETGLYPQNSPAPGGHAHPHHWRLPILLGSFAVGLMVATAIIATALVLIRDSGQDAVPAVLPAPSTVVVTVTPAVEPPPPPAPTPPPPTSAPAVAPPPVAVAEPEPVETRGAPGLGVGGTDSRGFVNYSGARCSSVNSAVAVARTSQSLVTICQTGAGRLSYRAVRLSDGATIELGDPLRVGDLFVVRNGSTSYSLSPVSLVITRGTTLLAREPMLEFASR</sequence>
<comment type="caution">
    <text evidence="3">The sequence shown here is derived from an EMBL/GenBank/DDBJ whole genome shotgun (WGS) entry which is preliminary data.</text>
</comment>
<dbReference type="Proteomes" id="UP000316256">
    <property type="component" value="Unassembled WGS sequence"/>
</dbReference>
<feature type="transmembrane region" description="Helical" evidence="2">
    <location>
        <begin position="41"/>
        <end position="64"/>
    </location>
</feature>